<comment type="caution">
    <text evidence="1">The sequence shown here is derived from an EMBL/GenBank/DDBJ whole genome shotgun (WGS) entry which is preliminary data.</text>
</comment>
<dbReference type="InterPro" id="IPR049215">
    <property type="entry name" value="DUF6809"/>
</dbReference>
<proteinExistence type="predicted"/>
<accession>A0A926E1T2</accession>
<gene>
    <name evidence="1" type="ORF">H8711_11515</name>
</gene>
<dbReference type="Pfam" id="PF20648">
    <property type="entry name" value="DUF6809"/>
    <property type="match status" value="1"/>
</dbReference>
<organism evidence="1 2">
    <name type="scientific">Ligaoa zhengdingensis</name>
    <dbReference type="NCBI Taxonomy" id="2763658"/>
    <lineage>
        <taxon>Bacteria</taxon>
        <taxon>Bacillati</taxon>
        <taxon>Bacillota</taxon>
        <taxon>Clostridia</taxon>
        <taxon>Eubacteriales</taxon>
        <taxon>Oscillospiraceae</taxon>
        <taxon>Ligaoa</taxon>
    </lineage>
</organism>
<dbReference type="Proteomes" id="UP000653127">
    <property type="component" value="Unassembled WGS sequence"/>
</dbReference>
<protein>
    <submittedName>
        <fullName evidence="1">Uncharacterized protein</fullName>
    </submittedName>
</protein>
<keyword evidence="2" id="KW-1185">Reference proteome</keyword>
<evidence type="ECO:0000313" key="1">
    <source>
        <dbReference type="EMBL" id="MBC8547554.1"/>
    </source>
</evidence>
<dbReference type="AlphaFoldDB" id="A0A926E1T2"/>
<dbReference type="RefSeq" id="WP_249283590.1">
    <property type="nucleotide sequence ID" value="NZ_JACRST010000023.1"/>
</dbReference>
<evidence type="ECO:0000313" key="2">
    <source>
        <dbReference type="Proteomes" id="UP000653127"/>
    </source>
</evidence>
<reference evidence="1" key="1">
    <citation type="submission" date="2020-08" db="EMBL/GenBank/DDBJ databases">
        <title>Genome public.</title>
        <authorList>
            <person name="Liu C."/>
            <person name="Sun Q."/>
        </authorList>
    </citation>
    <scope>NUCLEOTIDE SEQUENCE</scope>
    <source>
        <strain evidence="1">NSJ-31</strain>
    </source>
</reference>
<dbReference type="EMBL" id="JACRST010000023">
    <property type="protein sequence ID" value="MBC8547554.1"/>
    <property type="molecule type" value="Genomic_DNA"/>
</dbReference>
<sequence length="98" mass="10738">MESILKAFAQGNLLTAPNRVARGSKQAQAAARLAECEAALTAVLDPPARALLDNLEAAHWEVEDLAETDRFVYGYRLGVWMTVEAFFGRDPLSMQEDG</sequence>
<name>A0A926E1T2_9FIRM</name>